<gene>
    <name evidence="1" type="ORF">MPEBLZ_01225</name>
</gene>
<protein>
    <submittedName>
        <fullName evidence="1">Uncharacterized protein</fullName>
    </submittedName>
</protein>
<dbReference type="EMBL" id="LKCM01000102">
    <property type="protein sequence ID" value="KPQ44243.1"/>
    <property type="molecule type" value="Genomic_DNA"/>
</dbReference>
<feature type="non-terminal residue" evidence="1">
    <location>
        <position position="1"/>
    </location>
</feature>
<name>A0A0P8CLS6_9EURY</name>
<sequence length="38" mass="4276">EVVYGASVTLGERGYIKNIICLPKYSYMMKCNVFTGVK</sequence>
<dbReference type="AlphaFoldDB" id="A0A0P8CLS6"/>
<evidence type="ECO:0000313" key="2">
    <source>
        <dbReference type="Proteomes" id="UP000050360"/>
    </source>
</evidence>
<comment type="caution">
    <text evidence="1">The sequence shown here is derived from an EMBL/GenBank/DDBJ whole genome shotgun (WGS) entry which is preliminary data.</text>
</comment>
<organism evidence="1 2">
    <name type="scientific">Candidatus Methanoperedens nitratireducens</name>
    <dbReference type="NCBI Taxonomy" id="1392998"/>
    <lineage>
        <taxon>Archaea</taxon>
        <taxon>Methanobacteriati</taxon>
        <taxon>Methanobacteriota</taxon>
        <taxon>Stenosarchaea group</taxon>
        <taxon>Methanomicrobia</taxon>
        <taxon>Methanosarcinales</taxon>
        <taxon>ANME-2 cluster</taxon>
        <taxon>Candidatus Methanoperedentaceae</taxon>
        <taxon>Candidatus Methanoperedens</taxon>
    </lineage>
</organism>
<accession>A0A0P8CLS6</accession>
<evidence type="ECO:0000313" key="1">
    <source>
        <dbReference type="EMBL" id="KPQ44243.1"/>
    </source>
</evidence>
<proteinExistence type="predicted"/>
<dbReference type="Proteomes" id="UP000050360">
    <property type="component" value="Unassembled WGS sequence"/>
</dbReference>
<reference evidence="1 2" key="1">
    <citation type="submission" date="2015-09" db="EMBL/GenBank/DDBJ databases">
        <title>A metagenomics-based metabolic model of nitrate-dependent anaerobic oxidation of methane by Methanoperedens-like archaea.</title>
        <authorList>
            <person name="Arshad A."/>
            <person name="Speth D.R."/>
            <person name="De Graaf R.M."/>
            <person name="Op Den Camp H.J."/>
            <person name="Jetten M.S."/>
            <person name="Welte C.U."/>
        </authorList>
    </citation>
    <scope>NUCLEOTIDE SEQUENCE [LARGE SCALE GENOMIC DNA]</scope>
</reference>